<name>A0A392UUV8_9FABA</name>
<sequence>LGALGRTRQRGCEEKGIWILYCGSSVVDCPAVISVIDLTT</sequence>
<comment type="caution">
    <text evidence="1">The sequence shown here is derived from an EMBL/GenBank/DDBJ whole genome shotgun (WGS) entry which is preliminary data.</text>
</comment>
<evidence type="ECO:0000313" key="2">
    <source>
        <dbReference type="Proteomes" id="UP000265520"/>
    </source>
</evidence>
<protein>
    <submittedName>
        <fullName evidence="1">Uncharacterized protein</fullName>
    </submittedName>
</protein>
<keyword evidence="2" id="KW-1185">Reference proteome</keyword>
<dbReference type="AlphaFoldDB" id="A0A392UUV8"/>
<accession>A0A392UUV8</accession>
<dbReference type="Proteomes" id="UP000265520">
    <property type="component" value="Unassembled WGS sequence"/>
</dbReference>
<feature type="non-terminal residue" evidence="1">
    <location>
        <position position="1"/>
    </location>
</feature>
<reference evidence="1 2" key="1">
    <citation type="journal article" date="2018" name="Front. Plant Sci.">
        <title>Red Clover (Trifolium pratense) and Zigzag Clover (T. medium) - A Picture of Genomic Similarities and Differences.</title>
        <authorList>
            <person name="Dluhosova J."/>
            <person name="Istvanek J."/>
            <person name="Nedelnik J."/>
            <person name="Repkova J."/>
        </authorList>
    </citation>
    <scope>NUCLEOTIDE SEQUENCE [LARGE SCALE GENOMIC DNA]</scope>
    <source>
        <strain evidence="2">cv. 10/8</strain>
        <tissue evidence="1">Leaf</tissue>
    </source>
</reference>
<gene>
    <name evidence="1" type="ORF">A2U01_0100173</name>
</gene>
<organism evidence="1 2">
    <name type="scientific">Trifolium medium</name>
    <dbReference type="NCBI Taxonomy" id="97028"/>
    <lineage>
        <taxon>Eukaryota</taxon>
        <taxon>Viridiplantae</taxon>
        <taxon>Streptophyta</taxon>
        <taxon>Embryophyta</taxon>
        <taxon>Tracheophyta</taxon>
        <taxon>Spermatophyta</taxon>
        <taxon>Magnoliopsida</taxon>
        <taxon>eudicotyledons</taxon>
        <taxon>Gunneridae</taxon>
        <taxon>Pentapetalae</taxon>
        <taxon>rosids</taxon>
        <taxon>fabids</taxon>
        <taxon>Fabales</taxon>
        <taxon>Fabaceae</taxon>
        <taxon>Papilionoideae</taxon>
        <taxon>50 kb inversion clade</taxon>
        <taxon>NPAAA clade</taxon>
        <taxon>Hologalegina</taxon>
        <taxon>IRL clade</taxon>
        <taxon>Trifolieae</taxon>
        <taxon>Trifolium</taxon>
    </lineage>
</organism>
<evidence type="ECO:0000313" key="1">
    <source>
        <dbReference type="EMBL" id="MCI78902.1"/>
    </source>
</evidence>
<proteinExistence type="predicted"/>
<dbReference type="EMBL" id="LXQA010961610">
    <property type="protein sequence ID" value="MCI78902.1"/>
    <property type="molecule type" value="Genomic_DNA"/>
</dbReference>